<dbReference type="KEGG" id="hro:HELRODRAFT_183953"/>
<reference evidence="5" key="1">
    <citation type="submission" date="2012-12" db="EMBL/GenBank/DDBJ databases">
        <authorList>
            <person name="Hellsten U."/>
            <person name="Grimwood J."/>
            <person name="Chapman J.A."/>
            <person name="Shapiro H."/>
            <person name="Aerts A."/>
            <person name="Otillar R.P."/>
            <person name="Terry A.Y."/>
            <person name="Boore J.L."/>
            <person name="Simakov O."/>
            <person name="Marletaz F."/>
            <person name="Cho S.-J."/>
            <person name="Edsinger-Gonzales E."/>
            <person name="Havlak P."/>
            <person name="Kuo D.-H."/>
            <person name="Larsson T."/>
            <person name="Lv J."/>
            <person name="Arendt D."/>
            <person name="Savage R."/>
            <person name="Osoegawa K."/>
            <person name="de Jong P."/>
            <person name="Lindberg D.R."/>
            <person name="Seaver E.C."/>
            <person name="Weisblat D.A."/>
            <person name="Putnam N.H."/>
            <person name="Grigoriev I.V."/>
            <person name="Rokhsar D.S."/>
        </authorList>
    </citation>
    <scope>NUCLEOTIDE SEQUENCE</scope>
</reference>
<protein>
    <submittedName>
        <fullName evidence="3 4">Uncharacterized protein</fullName>
    </submittedName>
</protein>
<evidence type="ECO:0000256" key="2">
    <source>
        <dbReference type="SAM" id="Phobius"/>
    </source>
</evidence>
<dbReference type="Proteomes" id="UP000015101">
    <property type="component" value="Unassembled WGS sequence"/>
</dbReference>
<dbReference type="RefSeq" id="XP_009012210.1">
    <property type="nucleotide sequence ID" value="XM_009013962.1"/>
</dbReference>
<dbReference type="HOGENOM" id="CLU_1724281_0_0_1"/>
<reference evidence="4" key="3">
    <citation type="submission" date="2015-06" db="UniProtKB">
        <authorList>
            <consortium name="EnsemblMetazoa"/>
        </authorList>
    </citation>
    <scope>IDENTIFICATION</scope>
</reference>
<keyword evidence="2" id="KW-1133">Transmembrane helix</keyword>
<dbReference type="InParanoid" id="T1FKC4"/>
<evidence type="ECO:0000313" key="5">
    <source>
        <dbReference type="Proteomes" id="UP000015101"/>
    </source>
</evidence>
<feature type="region of interest" description="Disordered" evidence="1">
    <location>
        <begin position="49"/>
        <end position="72"/>
    </location>
</feature>
<keyword evidence="2" id="KW-0812">Transmembrane</keyword>
<organism evidence="4 5">
    <name type="scientific">Helobdella robusta</name>
    <name type="common">Californian leech</name>
    <dbReference type="NCBI Taxonomy" id="6412"/>
    <lineage>
        <taxon>Eukaryota</taxon>
        <taxon>Metazoa</taxon>
        <taxon>Spiralia</taxon>
        <taxon>Lophotrochozoa</taxon>
        <taxon>Annelida</taxon>
        <taxon>Clitellata</taxon>
        <taxon>Hirudinea</taxon>
        <taxon>Rhynchobdellida</taxon>
        <taxon>Glossiphoniidae</taxon>
        <taxon>Helobdella</taxon>
    </lineage>
</organism>
<reference evidence="3 5" key="2">
    <citation type="journal article" date="2013" name="Nature">
        <title>Insights into bilaterian evolution from three spiralian genomes.</title>
        <authorList>
            <person name="Simakov O."/>
            <person name="Marletaz F."/>
            <person name="Cho S.J."/>
            <person name="Edsinger-Gonzales E."/>
            <person name="Havlak P."/>
            <person name="Hellsten U."/>
            <person name="Kuo D.H."/>
            <person name="Larsson T."/>
            <person name="Lv J."/>
            <person name="Arendt D."/>
            <person name="Savage R."/>
            <person name="Osoegawa K."/>
            <person name="de Jong P."/>
            <person name="Grimwood J."/>
            <person name="Chapman J.A."/>
            <person name="Shapiro H."/>
            <person name="Aerts A."/>
            <person name="Otillar R.P."/>
            <person name="Terry A.Y."/>
            <person name="Boore J.L."/>
            <person name="Grigoriev I.V."/>
            <person name="Lindberg D.R."/>
            <person name="Seaver E.C."/>
            <person name="Weisblat D.A."/>
            <person name="Putnam N.H."/>
            <person name="Rokhsar D.S."/>
        </authorList>
    </citation>
    <scope>NUCLEOTIDE SEQUENCE</scope>
</reference>
<dbReference type="EnsemblMetazoa" id="HelroT183953">
    <property type="protein sequence ID" value="HelroP183953"/>
    <property type="gene ID" value="HelroG183953"/>
</dbReference>
<dbReference type="EMBL" id="AMQM01009091">
    <property type="status" value="NOT_ANNOTATED_CDS"/>
    <property type="molecule type" value="Genomic_DNA"/>
</dbReference>
<dbReference type="AlphaFoldDB" id="T1FKC4"/>
<dbReference type="EMBL" id="KB095934">
    <property type="protein sequence ID" value="ESO09686.1"/>
    <property type="molecule type" value="Genomic_DNA"/>
</dbReference>
<keyword evidence="2" id="KW-0472">Membrane</keyword>
<evidence type="ECO:0000313" key="4">
    <source>
        <dbReference type="EnsemblMetazoa" id="HelroP183953"/>
    </source>
</evidence>
<proteinExistence type="predicted"/>
<gene>
    <name evidence="4" type="primary">20209273</name>
    <name evidence="3" type="ORF">HELRODRAFT_183953</name>
</gene>
<keyword evidence="5" id="KW-1185">Reference proteome</keyword>
<feature type="region of interest" description="Disordered" evidence="1">
    <location>
        <begin position="89"/>
        <end position="152"/>
    </location>
</feature>
<dbReference type="GeneID" id="20209273"/>
<feature type="transmembrane region" description="Helical" evidence="2">
    <location>
        <begin position="24"/>
        <end position="41"/>
    </location>
</feature>
<name>T1FKC4_HELRO</name>
<dbReference type="CTD" id="20209273"/>
<accession>T1FKC4</accession>
<evidence type="ECO:0000313" key="3">
    <source>
        <dbReference type="EMBL" id="ESO09686.1"/>
    </source>
</evidence>
<sequence length="152" mass="18703">MVKKQRATAETTYTYKILFPKSESPFFAFYFTFLIIFVILISNQSDSLPADETALDSRDEHQLTVSDESEPQINKKFRIEKWLERGTRRKMEDRRRREEDKRRKKEDEKRKKEDEKRKEEADKREEEDKIREEGDKRREEEDEKRKEEDGRY</sequence>
<evidence type="ECO:0000256" key="1">
    <source>
        <dbReference type="SAM" id="MobiDB-lite"/>
    </source>
</evidence>